<dbReference type="PANTHER" id="PTHR11960:SF18">
    <property type="entry name" value="EUKARYOTIC TRANSLATION INITIATION FACTOR 4E HOMOLOGOUS PROTEIN, ISOFORM B"/>
    <property type="match status" value="1"/>
</dbReference>
<dbReference type="InterPro" id="IPR023398">
    <property type="entry name" value="TIF_eIF4e-like"/>
</dbReference>
<feature type="region of interest" description="Disordered" evidence="2">
    <location>
        <begin position="103"/>
        <end position="147"/>
    </location>
</feature>
<dbReference type="PROSITE" id="PS00813">
    <property type="entry name" value="IF4E"/>
    <property type="match status" value="1"/>
</dbReference>
<evidence type="ECO:0000313" key="3">
    <source>
        <dbReference type="EMBL" id="KAK6004658.1"/>
    </source>
</evidence>
<keyword evidence="1" id="KW-0648">Protein biosynthesis</keyword>
<dbReference type="InterPro" id="IPR001040">
    <property type="entry name" value="TIF_eIF_4E"/>
</dbReference>
<evidence type="ECO:0000256" key="1">
    <source>
        <dbReference type="RuleBase" id="RU004374"/>
    </source>
</evidence>
<feature type="region of interest" description="Disordered" evidence="2">
    <location>
        <begin position="309"/>
        <end position="356"/>
    </location>
</feature>
<keyword evidence="1" id="KW-0694">RNA-binding</keyword>
<protein>
    <recommendedName>
        <fullName evidence="5">Translation initiation factor eIF4E3</fullName>
    </recommendedName>
</protein>
<feature type="compositionally biased region" description="Basic and acidic residues" evidence="2">
    <location>
        <begin position="23"/>
        <end position="32"/>
    </location>
</feature>
<name>A0ABR0TJQ3_AURPU</name>
<comment type="caution">
    <text evidence="3">The sequence shown here is derived from an EMBL/GenBank/DDBJ whole genome shotgun (WGS) entry which is preliminary data.</text>
</comment>
<dbReference type="Pfam" id="PF01652">
    <property type="entry name" value="IF4E"/>
    <property type="match status" value="1"/>
</dbReference>
<accession>A0ABR0TJQ3</accession>
<reference evidence="3 4" key="1">
    <citation type="submission" date="2023-11" db="EMBL/GenBank/DDBJ databases">
        <title>Draft genome sequence and annotation of the polyextremotolerant black yeast-like fungus Aureobasidium pullulans NRRL 62042.</title>
        <authorList>
            <person name="Dielentheis-Frenken M.R.E."/>
            <person name="Wibberg D."/>
            <person name="Blank L.M."/>
            <person name="Tiso T."/>
        </authorList>
    </citation>
    <scope>NUCLEOTIDE SEQUENCE [LARGE SCALE GENOMIC DNA]</scope>
    <source>
        <strain evidence="3 4">NRRL 62042</strain>
    </source>
</reference>
<dbReference type="InterPro" id="IPR019770">
    <property type="entry name" value="TIF_eIF_4E_CS"/>
</dbReference>
<evidence type="ECO:0000313" key="4">
    <source>
        <dbReference type="Proteomes" id="UP001341245"/>
    </source>
</evidence>
<sequence length="356" mass="39179">MDKDRDNLWSRRTNVGKLSLSMDKSDRNDGHTSSKRFGSTSSHGRNNPFNAVTPLSTSGISSPTTGASGAFGLGSGAFASFGSATKTPKTPGTAFDFAKAVTGTPSTANSTEKKEGDEKKSFARKVAPVTTPRPTTSQSTEPAARGNDSPWPLKYTWVIWYRPPTSKNSDYEKSTRPMCKISTAQQFWQVYSHLKHPSGLPTVSDYHFFRDGIRPVWEDEENKKGGKWILRLKKGVADRYWEDLLLAMIGDQFAEAGEEVCGAVVSVRSGEDVFSIWTKNDGGRNVKIRETIKRVLSLPADTNMVWKSHDDSITQRSAIDQARQEKTGHHGERRRNQNQSSTGNGTGEQEKAAAAQ</sequence>
<keyword evidence="1" id="KW-0396">Initiation factor</keyword>
<gene>
    <name evidence="3" type="ORF">QM012_008520</name>
</gene>
<dbReference type="EMBL" id="JASGXD010000007">
    <property type="protein sequence ID" value="KAK6004658.1"/>
    <property type="molecule type" value="Genomic_DNA"/>
</dbReference>
<dbReference type="Proteomes" id="UP001341245">
    <property type="component" value="Unassembled WGS sequence"/>
</dbReference>
<evidence type="ECO:0000256" key="2">
    <source>
        <dbReference type="SAM" id="MobiDB-lite"/>
    </source>
</evidence>
<organism evidence="3 4">
    <name type="scientific">Aureobasidium pullulans</name>
    <name type="common">Black yeast</name>
    <name type="synonym">Pullularia pullulans</name>
    <dbReference type="NCBI Taxonomy" id="5580"/>
    <lineage>
        <taxon>Eukaryota</taxon>
        <taxon>Fungi</taxon>
        <taxon>Dikarya</taxon>
        <taxon>Ascomycota</taxon>
        <taxon>Pezizomycotina</taxon>
        <taxon>Dothideomycetes</taxon>
        <taxon>Dothideomycetidae</taxon>
        <taxon>Dothideales</taxon>
        <taxon>Saccotheciaceae</taxon>
        <taxon>Aureobasidium</taxon>
    </lineage>
</organism>
<evidence type="ECO:0008006" key="5">
    <source>
        <dbReference type="Google" id="ProtNLM"/>
    </source>
</evidence>
<feature type="compositionally biased region" description="Polar residues" evidence="2">
    <location>
        <begin position="132"/>
        <end position="141"/>
    </location>
</feature>
<feature type="region of interest" description="Disordered" evidence="2">
    <location>
        <begin position="1"/>
        <end position="73"/>
    </location>
</feature>
<dbReference type="PANTHER" id="PTHR11960">
    <property type="entry name" value="EUKARYOTIC TRANSLATION INITIATION FACTOR 4E RELATED"/>
    <property type="match status" value="1"/>
</dbReference>
<dbReference type="Gene3D" id="3.30.760.10">
    <property type="entry name" value="RNA Cap, Translation Initiation Factor Eif4e"/>
    <property type="match status" value="1"/>
</dbReference>
<feature type="compositionally biased region" description="Polar residues" evidence="2">
    <location>
        <begin position="35"/>
        <end position="65"/>
    </location>
</feature>
<keyword evidence="4" id="KW-1185">Reference proteome</keyword>
<feature type="compositionally biased region" description="Basic and acidic residues" evidence="2">
    <location>
        <begin position="111"/>
        <end position="121"/>
    </location>
</feature>
<proteinExistence type="inferred from homology"/>
<comment type="similarity">
    <text evidence="1">Belongs to the eukaryotic initiation factor 4E family.</text>
</comment>
<dbReference type="SUPFAM" id="SSF55418">
    <property type="entry name" value="eIF4e-like"/>
    <property type="match status" value="1"/>
</dbReference>